<name>A0A8H6YVD6_9AGAR</name>
<feature type="compositionally biased region" description="Low complexity" evidence="1">
    <location>
        <begin position="55"/>
        <end position="65"/>
    </location>
</feature>
<organism evidence="2 3">
    <name type="scientific">Mycena venus</name>
    <dbReference type="NCBI Taxonomy" id="2733690"/>
    <lineage>
        <taxon>Eukaryota</taxon>
        <taxon>Fungi</taxon>
        <taxon>Dikarya</taxon>
        <taxon>Basidiomycota</taxon>
        <taxon>Agaricomycotina</taxon>
        <taxon>Agaricomycetes</taxon>
        <taxon>Agaricomycetidae</taxon>
        <taxon>Agaricales</taxon>
        <taxon>Marasmiineae</taxon>
        <taxon>Mycenaceae</taxon>
        <taxon>Mycena</taxon>
    </lineage>
</organism>
<feature type="region of interest" description="Disordered" evidence="1">
    <location>
        <begin position="32"/>
        <end position="82"/>
    </location>
</feature>
<evidence type="ECO:0000256" key="1">
    <source>
        <dbReference type="SAM" id="MobiDB-lite"/>
    </source>
</evidence>
<accession>A0A8H6YVD6</accession>
<feature type="compositionally biased region" description="Basic and acidic residues" evidence="1">
    <location>
        <begin position="32"/>
        <end position="43"/>
    </location>
</feature>
<proteinExistence type="predicted"/>
<evidence type="ECO:0000313" key="3">
    <source>
        <dbReference type="Proteomes" id="UP000620124"/>
    </source>
</evidence>
<gene>
    <name evidence="2" type="ORF">MVEN_00467600</name>
</gene>
<dbReference type="AlphaFoldDB" id="A0A8H6YVD6"/>
<dbReference type="OrthoDB" id="3037755at2759"/>
<comment type="caution">
    <text evidence="2">The sequence shown here is derived from an EMBL/GenBank/DDBJ whole genome shotgun (WGS) entry which is preliminary data.</text>
</comment>
<keyword evidence="3" id="KW-1185">Reference proteome</keyword>
<reference evidence="2" key="1">
    <citation type="submission" date="2020-05" db="EMBL/GenBank/DDBJ databases">
        <title>Mycena genomes resolve the evolution of fungal bioluminescence.</title>
        <authorList>
            <person name="Tsai I.J."/>
        </authorList>
    </citation>
    <scope>NUCLEOTIDE SEQUENCE</scope>
    <source>
        <strain evidence="2">CCC161011</strain>
    </source>
</reference>
<feature type="compositionally biased region" description="Pro residues" evidence="1">
    <location>
        <begin position="44"/>
        <end position="54"/>
    </location>
</feature>
<dbReference type="Proteomes" id="UP000620124">
    <property type="component" value="Unassembled WGS sequence"/>
</dbReference>
<protein>
    <submittedName>
        <fullName evidence="2">Uncharacterized protein</fullName>
    </submittedName>
</protein>
<dbReference type="EMBL" id="JACAZI010000003">
    <property type="protein sequence ID" value="KAF7365924.1"/>
    <property type="molecule type" value="Genomic_DNA"/>
</dbReference>
<evidence type="ECO:0000313" key="2">
    <source>
        <dbReference type="EMBL" id="KAF7365924.1"/>
    </source>
</evidence>
<sequence length="179" mass="19628">MSAIASSSSVKVGESVATRAFAALSEEEKAHLNAISKRRDLPRPLRPAPSPPSPASGSAGPPASSRTEARSARGTSAPTKGKPITARVWTANNMKPLNVTLRYKGSSGVWLNRGDNLKALREAGLVANTTIEKYVFYMKRGKRWRPANWNTQLRLRKDEALLLRVKGVTELKDWEEYAT</sequence>